<sequence length="232" mass="27049">MTAPERKLKQKTIIKTVMRKNETITTFSTPTNGSVLKYRKVDEFWIKVIGNQISDLKKLIISLQNDIQELKAENVKIQPSTQQVDLEEVIEELNDRNRRKKNLVIFGVPDHSQQGEVDDDKLEVNKIINLLYPQFDISNLRLFRVGRFSDGRTRPIKVVLRDENQVLKLIRNSKVLRNGNYKNVSVASDRTPRQITHYKKLKEELIVKNSDGQQNFRIKYINGVPRIVQNLN</sequence>
<organism evidence="2">
    <name type="scientific">Diabrotica virgifera virgifera</name>
    <name type="common">western corn rootworm</name>
    <dbReference type="NCBI Taxonomy" id="50390"/>
    <lineage>
        <taxon>Eukaryota</taxon>
        <taxon>Metazoa</taxon>
        <taxon>Ecdysozoa</taxon>
        <taxon>Arthropoda</taxon>
        <taxon>Hexapoda</taxon>
        <taxon>Insecta</taxon>
        <taxon>Pterygota</taxon>
        <taxon>Neoptera</taxon>
        <taxon>Endopterygota</taxon>
        <taxon>Coleoptera</taxon>
        <taxon>Polyphaga</taxon>
        <taxon>Cucujiformia</taxon>
        <taxon>Chrysomeloidea</taxon>
        <taxon>Chrysomelidae</taxon>
        <taxon>Galerucinae</taxon>
        <taxon>Diabroticina</taxon>
        <taxon>Diabroticites</taxon>
        <taxon>Diabrotica</taxon>
    </lineage>
</organism>
<reference evidence="2" key="1">
    <citation type="submission" date="2025-08" db="UniProtKB">
        <authorList>
            <consortium name="RefSeq"/>
        </authorList>
    </citation>
    <scope>IDENTIFICATION</scope>
    <source>
        <tissue evidence="2">Whole insect</tissue>
    </source>
</reference>
<evidence type="ECO:0000313" key="2">
    <source>
        <dbReference type="RefSeq" id="XP_028151126.1"/>
    </source>
</evidence>
<feature type="coiled-coil region" evidence="1">
    <location>
        <begin position="53"/>
        <end position="103"/>
    </location>
</feature>
<proteinExistence type="predicted"/>
<gene>
    <name evidence="2" type="primary">LOC114344492</name>
</gene>
<keyword evidence="1" id="KW-0175">Coiled coil</keyword>
<dbReference type="RefSeq" id="XP_028151126.1">
    <property type="nucleotide sequence ID" value="XM_028295325.1"/>
</dbReference>
<dbReference type="AlphaFoldDB" id="A0A6P7GMJ3"/>
<evidence type="ECO:0000256" key="1">
    <source>
        <dbReference type="SAM" id="Coils"/>
    </source>
</evidence>
<dbReference type="InParanoid" id="A0A6P7GMJ3"/>
<protein>
    <submittedName>
        <fullName evidence="2">Uncharacterized protein LOC114344492</fullName>
    </submittedName>
</protein>
<accession>A0A6P7GMJ3</accession>
<name>A0A6P7GMJ3_DIAVI</name>